<keyword evidence="1" id="KW-0175">Coiled coil</keyword>
<dbReference type="FunCoup" id="D8S7G6">
    <property type="interactions" value="1333"/>
</dbReference>
<dbReference type="InterPro" id="IPR027417">
    <property type="entry name" value="P-loop_NTPase"/>
</dbReference>
<dbReference type="PANTHER" id="PTHR47679">
    <property type="entry name" value="PROTEIN TORNADO 1"/>
    <property type="match status" value="1"/>
</dbReference>
<evidence type="ECO:0000313" key="3">
    <source>
        <dbReference type="Proteomes" id="UP000001514"/>
    </source>
</evidence>
<accession>D8S7G6</accession>
<sequence length="1218" mass="139434">MAIRQLSNVQLHRIFAGLSSLEFDVQFKEFEFEDLDKLNGLDRDVWVSVPGRVELDENRMAILERLGKKLKHLSASYCDDMSLQSLTSLASLDLEIDQNSTLEGLICALQAPSCSWRHLSIKSPQKGTLILNERLCSALTSVPSLESLELTVDGGNIHEEHALQLLVQRLVNPACNIWRLRLYRRTLNSQILSHLGRTLQSPDCKLVDLGLDVYQQKLITVDKSASEFMTGLRSKHCKLHHLMLRGVQSTGFIGELGKLCKDSVVLNSLEVHSGYSGFMNEEEKLLSVMGELLTSSLRSLVLDIEHEPENIRDTSFPCCKGQRLLELLPNCKIQRLDIGKLDGLAQIVEYLNENFNCPLETFRTNWDTDIMATYCSQIMERNKLYRIEGLAAQKRVEPTMAKLFICGNSGVGKTTIRKNLSRQKGILPKLQRHLSTYGIDMEKIEFDKKTLLICDLAGQPEFHAFHHYFIRGSDKDLFLIVSKAPGKEDIRTWEDQLQYWLRFIVSHRTLTKHKPKVLIVLNYFEDSIPPQDGWTMSDLAKSRCKEMVRQYSSVIDFGHAENSLFGLVATKVKSVKVLKEHLKLKLDELLTSRPKVPEICQAVILAKAKKFQQQKLIRMKHFRSKLGIQDHRLFKVAVSHLHDMGEVIYFDQEVDDEDQVFLILDVQWFVRDIIGVFLPRQNRMIDNLPAEQPPPTWMPIIQVEDMLPKKGCTPDDLPYIITSLNRLGVLLLDQKTKRAIVLSLLTERIQSWSNLPAGSMAADDDTTTFWGRRLECKDSEKMLLPTGIFTMLQVRLASLSSAYTVGQGWWHLGENNIEMIVKVGGQRGHWNDRHWIDVLACIPEESNLDEAGRLFFKIKKCISEICGAYNWGCPAIELEEKIIKPECVKLLNLEFTSSPPVQVVPLAEVLEKNLLYKYAWPSEDHWKFEYSQVLKMVLPEERERYFATRLDLLDAIKDEVQECVEAEDLETASACIDKSEDITLQDAVKILQAQIKILERHIKNHVTKEADRVISRISKLEEKVLQKLASVQLQSDKIMSKLALQWDSKEPKYPYFVDNKNILQRFSSSAFGSSWKLHFLCEYGGCHPVEDQKGFPIRVDPEWWTKAAPVLIPALKILFFAGKLALVSTLGVSLPSLPKSVKDDVFKEVVGKLFGAIDKRLDESPTHENPLHKRIPTLEELQVFYKYFLGEQKLRFAADFGLFRNKEKGIWVCQEHLQ</sequence>
<name>D8S7G6_SELML</name>
<evidence type="ECO:0000256" key="1">
    <source>
        <dbReference type="SAM" id="Coils"/>
    </source>
</evidence>
<dbReference type="PANTHER" id="PTHR47679:SF1">
    <property type="entry name" value="PROTEIN TORNADO 1"/>
    <property type="match status" value="1"/>
</dbReference>
<feature type="coiled-coil region" evidence="1">
    <location>
        <begin position="988"/>
        <end position="1023"/>
    </location>
</feature>
<dbReference type="STRING" id="88036.D8S7G6"/>
<dbReference type="Gene3D" id="3.80.10.10">
    <property type="entry name" value="Ribonuclease Inhibitor"/>
    <property type="match status" value="1"/>
</dbReference>
<dbReference type="OMA" id="HEPENIR"/>
<proteinExistence type="predicted"/>
<gene>
    <name evidence="2" type="ORF">SELMODRAFT_450041</name>
</gene>
<dbReference type="AlphaFoldDB" id="D8S7G6"/>
<dbReference type="Pfam" id="PF08477">
    <property type="entry name" value="Roc"/>
    <property type="match status" value="1"/>
</dbReference>
<dbReference type="InParanoid" id="D8S7G6"/>
<dbReference type="SUPFAM" id="SSF52047">
    <property type="entry name" value="RNI-like"/>
    <property type="match status" value="1"/>
</dbReference>
<dbReference type="KEGG" id="smo:SELMODRAFT_450041"/>
<keyword evidence="3" id="KW-1185">Reference proteome</keyword>
<dbReference type="Proteomes" id="UP000001514">
    <property type="component" value="Unassembled WGS sequence"/>
</dbReference>
<dbReference type="OrthoDB" id="537968at2759"/>
<dbReference type="GO" id="GO:0009926">
    <property type="term" value="P:auxin polar transport"/>
    <property type="evidence" value="ECO:0000318"/>
    <property type="project" value="GO_Central"/>
</dbReference>
<dbReference type="Gramene" id="EFJ19754">
    <property type="protein sequence ID" value="EFJ19754"/>
    <property type="gene ID" value="SELMODRAFT_450041"/>
</dbReference>
<dbReference type="InterPro" id="IPR032675">
    <property type="entry name" value="LRR_dom_sf"/>
</dbReference>
<evidence type="ECO:0000313" key="2">
    <source>
        <dbReference type="EMBL" id="EFJ19754.1"/>
    </source>
</evidence>
<dbReference type="SUPFAM" id="SSF52540">
    <property type="entry name" value="P-loop containing nucleoside triphosphate hydrolases"/>
    <property type="match status" value="1"/>
</dbReference>
<dbReference type="EMBL" id="GL377605">
    <property type="protein sequence ID" value="EFJ19754.1"/>
    <property type="molecule type" value="Genomic_DNA"/>
</dbReference>
<dbReference type="eggNOG" id="KOG4308">
    <property type="taxonomic scope" value="Eukaryota"/>
</dbReference>
<protein>
    <submittedName>
        <fullName evidence="2">ROCO family protein</fullName>
    </submittedName>
</protein>
<dbReference type="HOGENOM" id="CLU_267902_0_0_1"/>
<dbReference type="Gene3D" id="3.40.50.300">
    <property type="entry name" value="P-loop containing nucleotide triphosphate hydrolases"/>
    <property type="match status" value="1"/>
</dbReference>
<reference evidence="2 3" key="1">
    <citation type="journal article" date="2011" name="Science">
        <title>The Selaginella genome identifies genetic changes associated with the evolution of vascular plants.</title>
        <authorList>
            <person name="Banks J.A."/>
            <person name="Nishiyama T."/>
            <person name="Hasebe M."/>
            <person name="Bowman J.L."/>
            <person name="Gribskov M."/>
            <person name="dePamphilis C."/>
            <person name="Albert V.A."/>
            <person name="Aono N."/>
            <person name="Aoyama T."/>
            <person name="Ambrose B.A."/>
            <person name="Ashton N.W."/>
            <person name="Axtell M.J."/>
            <person name="Barker E."/>
            <person name="Barker M.S."/>
            <person name="Bennetzen J.L."/>
            <person name="Bonawitz N.D."/>
            <person name="Chapple C."/>
            <person name="Cheng C."/>
            <person name="Correa L.G."/>
            <person name="Dacre M."/>
            <person name="DeBarry J."/>
            <person name="Dreyer I."/>
            <person name="Elias M."/>
            <person name="Engstrom E.M."/>
            <person name="Estelle M."/>
            <person name="Feng L."/>
            <person name="Finet C."/>
            <person name="Floyd S.K."/>
            <person name="Frommer W.B."/>
            <person name="Fujita T."/>
            <person name="Gramzow L."/>
            <person name="Gutensohn M."/>
            <person name="Harholt J."/>
            <person name="Hattori M."/>
            <person name="Heyl A."/>
            <person name="Hirai T."/>
            <person name="Hiwatashi Y."/>
            <person name="Ishikawa M."/>
            <person name="Iwata M."/>
            <person name="Karol K.G."/>
            <person name="Koehler B."/>
            <person name="Kolukisaoglu U."/>
            <person name="Kubo M."/>
            <person name="Kurata T."/>
            <person name="Lalonde S."/>
            <person name="Li K."/>
            <person name="Li Y."/>
            <person name="Litt A."/>
            <person name="Lyons E."/>
            <person name="Manning G."/>
            <person name="Maruyama T."/>
            <person name="Michael T.P."/>
            <person name="Mikami K."/>
            <person name="Miyazaki S."/>
            <person name="Morinaga S."/>
            <person name="Murata T."/>
            <person name="Mueller-Roeber B."/>
            <person name="Nelson D.R."/>
            <person name="Obara M."/>
            <person name="Oguri Y."/>
            <person name="Olmstead R.G."/>
            <person name="Onodera N."/>
            <person name="Petersen B.L."/>
            <person name="Pils B."/>
            <person name="Prigge M."/>
            <person name="Rensing S.A."/>
            <person name="Riano-Pachon D.M."/>
            <person name="Roberts A.W."/>
            <person name="Sato Y."/>
            <person name="Scheller H.V."/>
            <person name="Schulz B."/>
            <person name="Schulz C."/>
            <person name="Shakirov E.V."/>
            <person name="Shibagaki N."/>
            <person name="Shinohara N."/>
            <person name="Shippen D.E."/>
            <person name="Soerensen I."/>
            <person name="Sotooka R."/>
            <person name="Sugimoto N."/>
            <person name="Sugita M."/>
            <person name="Sumikawa N."/>
            <person name="Tanurdzic M."/>
            <person name="Theissen G."/>
            <person name="Ulvskov P."/>
            <person name="Wakazuki S."/>
            <person name="Weng J.K."/>
            <person name="Willats W.W."/>
            <person name="Wipf D."/>
            <person name="Wolf P.G."/>
            <person name="Yang L."/>
            <person name="Zimmer A.D."/>
            <person name="Zhu Q."/>
            <person name="Mitros T."/>
            <person name="Hellsten U."/>
            <person name="Loque D."/>
            <person name="Otillar R."/>
            <person name="Salamov A."/>
            <person name="Schmutz J."/>
            <person name="Shapiro H."/>
            <person name="Lindquist E."/>
            <person name="Lucas S."/>
            <person name="Rokhsar D."/>
            <person name="Grigoriev I.V."/>
        </authorList>
    </citation>
    <scope>NUCLEOTIDE SEQUENCE [LARGE SCALE GENOMIC DNA]</scope>
</reference>
<organism evidence="3">
    <name type="scientific">Selaginella moellendorffii</name>
    <name type="common">Spikemoss</name>
    <dbReference type="NCBI Taxonomy" id="88036"/>
    <lineage>
        <taxon>Eukaryota</taxon>
        <taxon>Viridiplantae</taxon>
        <taxon>Streptophyta</taxon>
        <taxon>Embryophyta</taxon>
        <taxon>Tracheophyta</taxon>
        <taxon>Lycopodiopsida</taxon>
        <taxon>Selaginellales</taxon>
        <taxon>Selaginellaceae</taxon>
        <taxon>Selaginella</taxon>
    </lineage>
</organism>